<name>A0AAW1ATN8_CROAD</name>
<evidence type="ECO:0000313" key="4">
    <source>
        <dbReference type="Proteomes" id="UP001474421"/>
    </source>
</evidence>
<dbReference type="Proteomes" id="UP001474421">
    <property type="component" value="Unassembled WGS sequence"/>
</dbReference>
<dbReference type="SUPFAM" id="SSF50156">
    <property type="entry name" value="PDZ domain-like"/>
    <property type="match status" value="1"/>
</dbReference>
<dbReference type="InterPro" id="IPR001478">
    <property type="entry name" value="PDZ"/>
</dbReference>
<sequence length="334" mass="37427">MEDSEHTLSKTIKTNIQMDEDGLGIILIQNGPYLQVSGVVDKGAAAKDGKLQAGDILLKIGHANVLGWTLRELRQLLHTVPIGTVLQIQVYRDFIKIPSRWQTALVNIPELKGPATDIESYASEENWTSSEDSENESEGKVEDSEEGSEESYQEPERARALSVGGVRSVHSFHGVHNVHSFHGVHNIRSFHGIHNVSSFHGVHNVRSFHGIRNVHSVHNVHSFHSVHNVHSLRNVKAVRSLSVEPLIHQPKWISKDWHIFERKTYTFTVGSDIGCDIMIHQDFETESEVDMSTLYVSSSSPYWTMPKHKAPPSASSSSSVSDAFWLENVSYELE</sequence>
<dbReference type="InterPro" id="IPR039179">
    <property type="entry name" value="PDZD9"/>
</dbReference>
<comment type="caution">
    <text evidence="3">The sequence shown here is derived from an EMBL/GenBank/DDBJ whole genome shotgun (WGS) entry which is preliminary data.</text>
</comment>
<evidence type="ECO:0000259" key="2">
    <source>
        <dbReference type="PROSITE" id="PS50106"/>
    </source>
</evidence>
<reference evidence="3 4" key="1">
    <citation type="journal article" date="2024" name="Proc. Natl. Acad. Sci. U.S.A.">
        <title>The genetic regulatory architecture and epigenomic basis for age-related changes in rattlesnake venom.</title>
        <authorList>
            <person name="Hogan M.P."/>
            <person name="Holding M.L."/>
            <person name="Nystrom G.S."/>
            <person name="Colston T.J."/>
            <person name="Bartlett D.A."/>
            <person name="Mason A.J."/>
            <person name="Ellsworth S.A."/>
            <person name="Rautsaw R.M."/>
            <person name="Lawrence K.C."/>
            <person name="Strickland J.L."/>
            <person name="He B."/>
            <person name="Fraser P."/>
            <person name="Margres M.J."/>
            <person name="Gilbert D.M."/>
            <person name="Gibbs H.L."/>
            <person name="Parkinson C.L."/>
            <person name="Rokyta D.R."/>
        </authorList>
    </citation>
    <scope>NUCLEOTIDE SEQUENCE [LARGE SCALE GENOMIC DNA]</scope>
    <source>
        <strain evidence="3">DRR0105</strain>
    </source>
</reference>
<protein>
    <submittedName>
        <fullName evidence="3">PDZ domain-containing protein 9</fullName>
    </submittedName>
</protein>
<feature type="region of interest" description="Disordered" evidence="1">
    <location>
        <begin position="122"/>
        <end position="159"/>
    </location>
</feature>
<dbReference type="Pfam" id="PF13180">
    <property type="entry name" value="PDZ_2"/>
    <property type="match status" value="1"/>
</dbReference>
<dbReference type="EMBL" id="JAOTOJ010000014">
    <property type="protein sequence ID" value="KAK9393163.1"/>
    <property type="molecule type" value="Genomic_DNA"/>
</dbReference>
<dbReference type="PANTHER" id="PTHR22698:SF1">
    <property type="entry name" value="PDZ DOMAIN-CONTAINING PROTEIN 9"/>
    <property type="match status" value="1"/>
</dbReference>
<dbReference type="AlphaFoldDB" id="A0AAW1ATN8"/>
<organism evidence="3 4">
    <name type="scientific">Crotalus adamanteus</name>
    <name type="common">Eastern diamondback rattlesnake</name>
    <dbReference type="NCBI Taxonomy" id="8729"/>
    <lineage>
        <taxon>Eukaryota</taxon>
        <taxon>Metazoa</taxon>
        <taxon>Chordata</taxon>
        <taxon>Craniata</taxon>
        <taxon>Vertebrata</taxon>
        <taxon>Euteleostomi</taxon>
        <taxon>Lepidosauria</taxon>
        <taxon>Squamata</taxon>
        <taxon>Bifurcata</taxon>
        <taxon>Unidentata</taxon>
        <taxon>Episquamata</taxon>
        <taxon>Toxicofera</taxon>
        <taxon>Serpentes</taxon>
        <taxon>Colubroidea</taxon>
        <taxon>Viperidae</taxon>
        <taxon>Crotalinae</taxon>
        <taxon>Crotalus</taxon>
    </lineage>
</organism>
<evidence type="ECO:0000313" key="3">
    <source>
        <dbReference type="EMBL" id="KAK9393163.1"/>
    </source>
</evidence>
<feature type="domain" description="PDZ" evidence="2">
    <location>
        <begin position="13"/>
        <end position="92"/>
    </location>
</feature>
<accession>A0AAW1ATN8</accession>
<keyword evidence="4" id="KW-1185">Reference proteome</keyword>
<dbReference type="Gene3D" id="2.30.42.10">
    <property type="match status" value="1"/>
</dbReference>
<dbReference type="InterPro" id="IPR036034">
    <property type="entry name" value="PDZ_sf"/>
</dbReference>
<proteinExistence type="predicted"/>
<dbReference type="PROSITE" id="PS50106">
    <property type="entry name" value="PDZ"/>
    <property type="match status" value="1"/>
</dbReference>
<dbReference type="PANTHER" id="PTHR22698">
    <property type="entry name" value="PDZ DOMAIN-CONTAINING PROTEIN 9"/>
    <property type="match status" value="1"/>
</dbReference>
<evidence type="ECO:0000256" key="1">
    <source>
        <dbReference type="SAM" id="MobiDB-lite"/>
    </source>
</evidence>
<dbReference type="SMART" id="SM00228">
    <property type="entry name" value="PDZ"/>
    <property type="match status" value="1"/>
</dbReference>
<gene>
    <name evidence="3" type="ORF">NXF25_016425</name>
</gene>
<feature type="compositionally biased region" description="Acidic residues" evidence="1">
    <location>
        <begin position="143"/>
        <end position="153"/>
    </location>
</feature>